<dbReference type="InterPro" id="IPR050712">
    <property type="entry name" value="NAD(P)H-dep_reductase"/>
</dbReference>
<dbReference type="Gene3D" id="3.40.50.360">
    <property type="match status" value="1"/>
</dbReference>
<dbReference type="EMBL" id="AYZH01000007">
    <property type="protein sequence ID" value="KRN02491.1"/>
    <property type="molecule type" value="Genomic_DNA"/>
</dbReference>
<dbReference type="AlphaFoldDB" id="A0A0R2DHI1"/>
<dbReference type="GO" id="GO:0010181">
    <property type="term" value="F:FMN binding"/>
    <property type="evidence" value="ECO:0007669"/>
    <property type="project" value="TreeGrafter"/>
</dbReference>
<organism evidence="2 3">
    <name type="scientific">Levilactobacillus senmaizukei DSM 21775 = NBRC 103853</name>
    <dbReference type="NCBI Taxonomy" id="1423803"/>
    <lineage>
        <taxon>Bacteria</taxon>
        <taxon>Bacillati</taxon>
        <taxon>Bacillota</taxon>
        <taxon>Bacilli</taxon>
        <taxon>Lactobacillales</taxon>
        <taxon>Lactobacillaceae</taxon>
        <taxon>Levilactobacillus</taxon>
    </lineage>
</organism>
<gene>
    <name evidence="2" type="ORF">FD13_GL001945</name>
</gene>
<dbReference type="InterPro" id="IPR005025">
    <property type="entry name" value="FMN_Rdtase-like_dom"/>
</dbReference>
<dbReference type="InterPro" id="IPR029039">
    <property type="entry name" value="Flavoprotein-like_sf"/>
</dbReference>
<dbReference type="PATRIC" id="fig|1423803.3.peg.2003"/>
<sequence length="198" mass="22069">MTVKIGVILGSTRTHSLGDQIFKYLQRTTSIPNGDFTWIDLKDYPLPMYDHDETPLSEPIQNLTSRERSWLSVLEQQDGYIFLSPEYDHAIPGSLKNALDFVGPETANKPVQIVTYSKYSDGGMLAAASFVGVLQMLKLIVLPTPVLLWNADTNFASDGTLIAEAANSDHFAERLPSAFRELTHYAQIMKEHPLPTSL</sequence>
<dbReference type="STRING" id="1423803.FD13_GL001945"/>
<accession>A0A0R2DHI1</accession>
<evidence type="ECO:0000259" key="1">
    <source>
        <dbReference type="Pfam" id="PF03358"/>
    </source>
</evidence>
<evidence type="ECO:0000313" key="3">
    <source>
        <dbReference type="Proteomes" id="UP000051589"/>
    </source>
</evidence>
<dbReference type="PANTHER" id="PTHR30543:SF21">
    <property type="entry name" value="NAD(P)H-DEPENDENT FMN REDUCTASE LOT6"/>
    <property type="match status" value="1"/>
</dbReference>
<evidence type="ECO:0000313" key="2">
    <source>
        <dbReference type="EMBL" id="KRN02491.1"/>
    </source>
</evidence>
<dbReference type="OrthoDB" id="9812295at2"/>
<protein>
    <submittedName>
        <fullName evidence="2">Flavoprotein</fullName>
    </submittedName>
</protein>
<proteinExistence type="predicted"/>
<dbReference type="RefSeq" id="WP_061776215.1">
    <property type="nucleotide sequence ID" value="NZ_AYZH01000007.1"/>
</dbReference>
<comment type="caution">
    <text evidence="2">The sequence shown here is derived from an EMBL/GenBank/DDBJ whole genome shotgun (WGS) entry which is preliminary data.</text>
</comment>
<name>A0A0R2DHI1_9LACO</name>
<dbReference type="SUPFAM" id="SSF52218">
    <property type="entry name" value="Flavoproteins"/>
    <property type="match status" value="1"/>
</dbReference>
<dbReference type="Pfam" id="PF03358">
    <property type="entry name" value="FMN_red"/>
    <property type="match status" value="1"/>
</dbReference>
<feature type="domain" description="NADPH-dependent FMN reductase-like" evidence="1">
    <location>
        <begin position="3"/>
        <end position="150"/>
    </location>
</feature>
<reference evidence="2 3" key="1">
    <citation type="journal article" date="2015" name="Genome Announc.">
        <title>Expanding the biotechnology potential of lactobacilli through comparative genomics of 213 strains and associated genera.</title>
        <authorList>
            <person name="Sun Z."/>
            <person name="Harris H.M."/>
            <person name="McCann A."/>
            <person name="Guo C."/>
            <person name="Argimon S."/>
            <person name="Zhang W."/>
            <person name="Yang X."/>
            <person name="Jeffery I.B."/>
            <person name="Cooney J.C."/>
            <person name="Kagawa T.F."/>
            <person name="Liu W."/>
            <person name="Song Y."/>
            <person name="Salvetti E."/>
            <person name="Wrobel A."/>
            <person name="Rasinkangas P."/>
            <person name="Parkhill J."/>
            <person name="Rea M.C."/>
            <person name="O'Sullivan O."/>
            <person name="Ritari J."/>
            <person name="Douillard F.P."/>
            <person name="Paul Ross R."/>
            <person name="Yang R."/>
            <person name="Briner A.E."/>
            <person name="Felis G.E."/>
            <person name="de Vos W.M."/>
            <person name="Barrangou R."/>
            <person name="Klaenhammer T.R."/>
            <person name="Caufield P.W."/>
            <person name="Cui Y."/>
            <person name="Zhang H."/>
            <person name="O'Toole P.W."/>
        </authorList>
    </citation>
    <scope>NUCLEOTIDE SEQUENCE [LARGE SCALE GENOMIC DNA]</scope>
    <source>
        <strain evidence="2 3">DSM 21775</strain>
    </source>
</reference>
<dbReference type="PANTHER" id="PTHR30543">
    <property type="entry name" value="CHROMATE REDUCTASE"/>
    <property type="match status" value="1"/>
</dbReference>
<keyword evidence="3" id="KW-1185">Reference proteome</keyword>
<dbReference type="GO" id="GO:0016491">
    <property type="term" value="F:oxidoreductase activity"/>
    <property type="evidence" value="ECO:0007669"/>
    <property type="project" value="InterPro"/>
</dbReference>
<dbReference type="GO" id="GO:0005829">
    <property type="term" value="C:cytosol"/>
    <property type="evidence" value="ECO:0007669"/>
    <property type="project" value="TreeGrafter"/>
</dbReference>
<dbReference type="Proteomes" id="UP000051589">
    <property type="component" value="Unassembled WGS sequence"/>
</dbReference>